<comment type="caution">
    <text evidence="1">The sequence shown here is derived from an EMBL/GenBank/DDBJ whole genome shotgun (WGS) entry which is preliminary data.</text>
</comment>
<evidence type="ECO:0000313" key="2">
    <source>
        <dbReference type="Proteomes" id="UP000762676"/>
    </source>
</evidence>
<organism evidence="1 2">
    <name type="scientific">Elysia marginata</name>
    <dbReference type="NCBI Taxonomy" id="1093978"/>
    <lineage>
        <taxon>Eukaryota</taxon>
        <taxon>Metazoa</taxon>
        <taxon>Spiralia</taxon>
        <taxon>Lophotrochozoa</taxon>
        <taxon>Mollusca</taxon>
        <taxon>Gastropoda</taxon>
        <taxon>Heterobranchia</taxon>
        <taxon>Euthyneura</taxon>
        <taxon>Panpulmonata</taxon>
        <taxon>Sacoglossa</taxon>
        <taxon>Placobranchoidea</taxon>
        <taxon>Plakobranchidae</taxon>
        <taxon>Elysia</taxon>
    </lineage>
</organism>
<sequence>MKWSKKQHHRSHATICRFACHNHLGLPPQWLVKSNDWFRVVTHRIFDDKTQSRIQEGHVTWIYVHHWQEKNTRNTRIVAFVNSLHHSRPVVV</sequence>
<dbReference type="EMBL" id="BMAT01014088">
    <property type="protein sequence ID" value="GFS26043.1"/>
    <property type="molecule type" value="Genomic_DNA"/>
</dbReference>
<protein>
    <submittedName>
        <fullName evidence="1">Uncharacterized protein</fullName>
    </submittedName>
</protein>
<name>A0AAV4JTD7_9GAST</name>
<accession>A0AAV4JTD7</accession>
<evidence type="ECO:0000313" key="1">
    <source>
        <dbReference type="EMBL" id="GFS26043.1"/>
    </source>
</evidence>
<dbReference type="Proteomes" id="UP000762676">
    <property type="component" value="Unassembled WGS sequence"/>
</dbReference>
<proteinExistence type="predicted"/>
<keyword evidence="2" id="KW-1185">Reference proteome</keyword>
<dbReference type="AlphaFoldDB" id="A0AAV4JTD7"/>
<gene>
    <name evidence="1" type="ORF">ElyMa_007041500</name>
</gene>
<reference evidence="1 2" key="1">
    <citation type="journal article" date="2021" name="Elife">
        <title>Chloroplast acquisition without the gene transfer in kleptoplastic sea slugs, Plakobranchus ocellatus.</title>
        <authorList>
            <person name="Maeda T."/>
            <person name="Takahashi S."/>
            <person name="Yoshida T."/>
            <person name="Shimamura S."/>
            <person name="Takaki Y."/>
            <person name="Nagai Y."/>
            <person name="Toyoda A."/>
            <person name="Suzuki Y."/>
            <person name="Arimoto A."/>
            <person name="Ishii H."/>
            <person name="Satoh N."/>
            <person name="Nishiyama T."/>
            <person name="Hasebe M."/>
            <person name="Maruyama T."/>
            <person name="Minagawa J."/>
            <person name="Obokata J."/>
            <person name="Shigenobu S."/>
        </authorList>
    </citation>
    <scope>NUCLEOTIDE SEQUENCE [LARGE SCALE GENOMIC DNA]</scope>
</reference>